<keyword evidence="1" id="KW-0732">Signal</keyword>
<dbReference type="GeneID" id="87857964"/>
<keyword evidence="3" id="KW-1185">Reference proteome</keyword>
<evidence type="ECO:0000256" key="1">
    <source>
        <dbReference type="SAM" id="SignalP"/>
    </source>
</evidence>
<reference evidence="2" key="2">
    <citation type="submission" date="2023-06" db="EMBL/GenBank/DDBJ databases">
        <authorList>
            <consortium name="Lawrence Berkeley National Laboratory"/>
            <person name="Haridas S."/>
            <person name="Hensen N."/>
            <person name="Bonometti L."/>
            <person name="Westerberg I."/>
            <person name="Brannstrom I.O."/>
            <person name="Guillou S."/>
            <person name="Cros-Aarteil S."/>
            <person name="Calhoun S."/>
            <person name="Kuo A."/>
            <person name="Mondo S."/>
            <person name="Pangilinan J."/>
            <person name="Riley R."/>
            <person name="Labutti K."/>
            <person name="Andreopoulos B."/>
            <person name="Lipzen A."/>
            <person name="Chen C."/>
            <person name="Yanf M."/>
            <person name="Daum C."/>
            <person name="Ng V."/>
            <person name="Clum A."/>
            <person name="Steindorff A."/>
            <person name="Ohm R."/>
            <person name="Martin F."/>
            <person name="Silar P."/>
            <person name="Natvig D."/>
            <person name="Lalanne C."/>
            <person name="Gautier V."/>
            <person name="Ament-Velasquez S.L."/>
            <person name="Kruys A."/>
            <person name="Hutchinson M.I."/>
            <person name="Powell A.J."/>
            <person name="Barry K."/>
            <person name="Miller A.N."/>
            <person name="Grigoriev I.V."/>
            <person name="Debuchy R."/>
            <person name="Gladieux P."/>
            <person name="Thoren M.H."/>
            <person name="Johannesson H."/>
        </authorList>
    </citation>
    <scope>NUCLEOTIDE SEQUENCE</scope>
    <source>
        <strain evidence="2">CBS 560.94</strain>
    </source>
</reference>
<feature type="chain" id="PRO_5041933832" evidence="1">
    <location>
        <begin position="28"/>
        <end position="88"/>
    </location>
</feature>
<name>A0AAE0MV64_9PEZI</name>
<accession>A0AAE0MV64</accession>
<proteinExistence type="predicted"/>
<sequence>MTRLGSIIYLIRHMFLSAPSFLSTTNCIPPTQNKSIYPQQYTATRNQNQETWNVSKPISRLHVFSLRQSETPAPLSLVHWTIGPKTMF</sequence>
<feature type="signal peptide" evidence="1">
    <location>
        <begin position="1"/>
        <end position="27"/>
    </location>
</feature>
<dbReference type="RefSeq" id="XP_062684996.1">
    <property type="nucleotide sequence ID" value="XM_062820810.1"/>
</dbReference>
<protein>
    <submittedName>
        <fullName evidence="2">Uncharacterized protein</fullName>
    </submittedName>
</protein>
<comment type="caution">
    <text evidence="2">The sequence shown here is derived from an EMBL/GenBank/DDBJ whole genome shotgun (WGS) entry which is preliminary data.</text>
</comment>
<gene>
    <name evidence="2" type="ORF">B0H65DRAFT_131277</name>
</gene>
<organism evidence="2 3">
    <name type="scientific">Neurospora tetraspora</name>
    <dbReference type="NCBI Taxonomy" id="94610"/>
    <lineage>
        <taxon>Eukaryota</taxon>
        <taxon>Fungi</taxon>
        <taxon>Dikarya</taxon>
        <taxon>Ascomycota</taxon>
        <taxon>Pezizomycotina</taxon>
        <taxon>Sordariomycetes</taxon>
        <taxon>Sordariomycetidae</taxon>
        <taxon>Sordariales</taxon>
        <taxon>Sordariaceae</taxon>
        <taxon>Neurospora</taxon>
    </lineage>
</organism>
<dbReference type="EMBL" id="JAUEPP010000002">
    <property type="protein sequence ID" value="KAK3351701.1"/>
    <property type="molecule type" value="Genomic_DNA"/>
</dbReference>
<evidence type="ECO:0000313" key="2">
    <source>
        <dbReference type="EMBL" id="KAK3351701.1"/>
    </source>
</evidence>
<reference evidence="2" key="1">
    <citation type="journal article" date="2023" name="Mol. Phylogenet. Evol.">
        <title>Genome-scale phylogeny and comparative genomics of the fungal order Sordariales.</title>
        <authorList>
            <person name="Hensen N."/>
            <person name="Bonometti L."/>
            <person name="Westerberg I."/>
            <person name="Brannstrom I.O."/>
            <person name="Guillou S."/>
            <person name="Cros-Aarteil S."/>
            <person name="Calhoun S."/>
            <person name="Haridas S."/>
            <person name="Kuo A."/>
            <person name="Mondo S."/>
            <person name="Pangilinan J."/>
            <person name="Riley R."/>
            <person name="LaButti K."/>
            <person name="Andreopoulos B."/>
            <person name="Lipzen A."/>
            <person name="Chen C."/>
            <person name="Yan M."/>
            <person name="Daum C."/>
            <person name="Ng V."/>
            <person name="Clum A."/>
            <person name="Steindorff A."/>
            <person name="Ohm R.A."/>
            <person name="Martin F."/>
            <person name="Silar P."/>
            <person name="Natvig D.O."/>
            <person name="Lalanne C."/>
            <person name="Gautier V."/>
            <person name="Ament-Velasquez S.L."/>
            <person name="Kruys A."/>
            <person name="Hutchinson M.I."/>
            <person name="Powell A.J."/>
            <person name="Barry K."/>
            <person name="Miller A.N."/>
            <person name="Grigoriev I.V."/>
            <person name="Debuchy R."/>
            <person name="Gladieux P."/>
            <person name="Hiltunen Thoren M."/>
            <person name="Johannesson H."/>
        </authorList>
    </citation>
    <scope>NUCLEOTIDE SEQUENCE</scope>
    <source>
        <strain evidence="2">CBS 560.94</strain>
    </source>
</reference>
<dbReference type="Proteomes" id="UP001278500">
    <property type="component" value="Unassembled WGS sequence"/>
</dbReference>
<dbReference type="AlphaFoldDB" id="A0AAE0MV64"/>
<evidence type="ECO:0000313" key="3">
    <source>
        <dbReference type="Proteomes" id="UP001278500"/>
    </source>
</evidence>